<accession>A0A1F4XKG1</accession>
<organism evidence="3 4">
    <name type="scientific">Candidatus Abawacabacteria bacterium RBG_16_42_10</name>
    <dbReference type="NCBI Taxonomy" id="1817814"/>
    <lineage>
        <taxon>Bacteria</taxon>
        <taxon>Candidatus Abawacaibacteriota</taxon>
    </lineage>
</organism>
<feature type="chain" id="PRO_5009515362" description="DUF5667 domain-containing protein" evidence="2">
    <location>
        <begin position="25"/>
        <end position="186"/>
    </location>
</feature>
<evidence type="ECO:0000313" key="3">
    <source>
        <dbReference type="EMBL" id="OGC82136.1"/>
    </source>
</evidence>
<dbReference type="EMBL" id="MEWR01000011">
    <property type="protein sequence ID" value="OGC82136.1"/>
    <property type="molecule type" value="Genomic_DNA"/>
</dbReference>
<evidence type="ECO:0008006" key="5">
    <source>
        <dbReference type="Google" id="ProtNLM"/>
    </source>
</evidence>
<comment type="caution">
    <text evidence="3">The sequence shown here is derived from an EMBL/GenBank/DDBJ whole genome shotgun (WGS) entry which is preliminary data.</text>
</comment>
<keyword evidence="2" id="KW-0732">Signal</keyword>
<evidence type="ECO:0000256" key="1">
    <source>
        <dbReference type="SAM" id="Coils"/>
    </source>
</evidence>
<protein>
    <recommendedName>
        <fullName evidence="5">DUF5667 domain-containing protein</fullName>
    </recommendedName>
</protein>
<name>A0A1F4XKG1_9BACT</name>
<feature type="signal peptide" evidence="2">
    <location>
        <begin position="1"/>
        <end position="24"/>
    </location>
</feature>
<feature type="coiled-coil region" evidence="1">
    <location>
        <begin position="65"/>
        <end position="123"/>
    </location>
</feature>
<keyword evidence="1" id="KW-0175">Coiled coil</keyword>
<proteinExistence type="predicted"/>
<evidence type="ECO:0000256" key="2">
    <source>
        <dbReference type="SAM" id="SignalP"/>
    </source>
</evidence>
<dbReference type="Proteomes" id="UP000177614">
    <property type="component" value="Unassembled WGS sequence"/>
</dbReference>
<gene>
    <name evidence="3" type="ORF">A2V81_03230</name>
</gene>
<evidence type="ECO:0000313" key="4">
    <source>
        <dbReference type="Proteomes" id="UP000177614"/>
    </source>
</evidence>
<sequence length="186" mass="21139">MKRVLSSIVVASVMMSIMIPFVSADETTEPTSTPTKTELNRPHPLLQRLKEDRWQIIKNFYHAMREKFERAYNKMSEIADRMQKKADEFETKGADTADVEQNIADAKAKLADAKALVATATEQFEAIHDAEDRKAAFAAFRATVHQIRENLHAAHRLLKDAAHGLREIHKGLVAENEQDNNENEQE</sequence>
<dbReference type="STRING" id="1817814.A2V81_03230"/>
<reference evidence="3 4" key="1">
    <citation type="journal article" date="2016" name="Nat. Commun.">
        <title>Thousands of microbial genomes shed light on interconnected biogeochemical processes in an aquifer system.</title>
        <authorList>
            <person name="Anantharaman K."/>
            <person name="Brown C.T."/>
            <person name="Hug L.A."/>
            <person name="Sharon I."/>
            <person name="Castelle C.J."/>
            <person name="Probst A.J."/>
            <person name="Thomas B.C."/>
            <person name="Singh A."/>
            <person name="Wilkins M.J."/>
            <person name="Karaoz U."/>
            <person name="Brodie E.L."/>
            <person name="Williams K.H."/>
            <person name="Hubbard S.S."/>
            <person name="Banfield J.F."/>
        </authorList>
    </citation>
    <scope>NUCLEOTIDE SEQUENCE [LARGE SCALE GENOMIC DNA]</scope>
</reference>
<dbReference type="AlphaFoldDB" id="A0A1F4XKG1"/>